<gene>
    <name evidence="4" type="ordered locus">Daud_0418</name>
</gene>
<evidence type="ECO:0000259" key="2">
    <source>
        <dbReference type="Pfam" id="PF01927"/>
    </source>
</evidence>
<evidence type="ECO:0000259" key="3">
    <source>
        <dbReference type="Pfam" id="PF14451"/>
    </source>
</evidence>
<dbReference type="PANTHER" id="PTHR39081:SF1">
    <property type="entry name" value="MUT7-C RNASE DOMAIN-CONTAINING PROTEIN"/>
    <property type="match status" value="1"/>
</dbReference>
<keyword evidence="5" id="KW-1185">Reference proteome</keyword>
<organism evidence="4 5">
    <name type="scientific">Desulforudis audaxviator (strain MP104C)</name>
    <dbReference type="NCBI Taxonomy" id="477974"/>
    <lineage>
        <taxon>Bacteria</taxon>
        <taxon>Bacillati</taxon>
        <taxon>Bacillota</taxon>
        <taxon>Clostridia</taxon>
        <taxon>Thermoanaerobacterales</taxon>
        <taxon>Candidatus Desulforudaceae</taxon>
        <taxon>Candidatus Desulforudis</taxon>
    </lineage>
</organism>
<dbReference type="EMBL" id="CP000860">
    <property type="protein sequence ID" value="ACA58966.1"/>
    <property type="molecule type" value="Genomic_DNA"/>
</dbReference>
<dbReference type="KEGG" id="dau:Daud_0418"/>
<reference evidence="4 5" key="2">
    <citation type="journal article" date="2008" name="Science">
        <title>Environmental genomics reveals a single-species ecosystem deep within Earth.</title>
        <authorList>
            <person name="Chivian D."/>
            <person name="Brodie E.L."/>
            <person name="Alm E.J."/>
            <person name="Culley D.E."/>
            <person name="Dehal P.S."/>
            <person name="Desantis T.Z."/>
            <person name="Gihring T.M."/>
            <person name="Lapidus A."/>
            <person name="Lin L.H."/>
            <person name="Lowry S.R."/>
            <person name="Moser D.P."/>
            <person name="Richardson P.M."/>
            <person name="Southam G."/>
            <person name="Wanger G."/>
            <person name="Pratt L.M."/>
            <person name="Andersen G.L."/>
            <person name="Hazen T.C."/>
            <person name="Brockman F.J."/>
            <person name="Arkin A.P."/>
            <person name="Onstott T.C."/>
        </authorList>
    </citation>
    <scope>NUCLEOTIDE SEQUENCE [LARGE SCALE GENOMIC DNA]</scope>
    <source>
        <strain evidence="4 5">MP104C</strain>
    </source>
</reference>
<feature type="domain" description="Ubiquitin Mut7-C" evidence="3">
    <location>
        <begin position="1"/>
        <end position="82"/>
    </location>
</feature>
<dbReference type="AlphaFoldDB" id="B1I215"/>
<dbReference type="GO" id="GO:0003723">
    <property type="term" value="F:RNA binding"/>
    <property type="evidence" value="ECO:0007669"/>
    <property type="project" value="UniProtKB-KW"/>
</dbReference>
<dbReference type="RefSeq" id="WP_012301557.1">
    <property type="nucleotide sequence ID" value="NC_010424.1"/>
</dbReference>
<dbReference type="HOGENOM" id="CLU_074576_0_0_9"/>
<dbReference type="Pfam" id="PF14451">
    <property type="entry name" value="Ub-Mut7C"/>
    <property type="match status" value="1"/>
</dbReference>
<dbReference type="OrthoDB" id="9797655at2"/>
<evidence type="ECO:0000256" key="1">
    <source>
        <dbReference type="PROSITE-ProRule" id="PRU00182"/>
    </source>
</evidence>
<reference evidence="5" key="1">
    <citation type="submission" date="2007-10" db="EMBL/GenBank/DDBJ databases">
        <title>Complete sequence of chromosome of Desulforudis audaxviator MP104C.</title>
        <authorList>
            <person name="Copeland A."/>
            <person name="Lucas S."/>
            <person name="Lapidus A."/>
            <person name="Barry K."/>
            <person name="Glavina del Rio T."/>
            <person name="Dalin E."/>
            <person name="Tice H."/>
            <person name="Bruce D."/>
            <person name="Pitluck S."/>
            <person name="Lowry S.R."/>
            <person name="Larimer F."/>
            <person name="Land M.L."/>
            <person name="Hauser L."/>
            <person name="Kyrpides N."/>
            <person name="Ivanova N.N."/>
            <person name="Richardson P."/>
        </authorList>
    </citation>
    <scope>NUCLEOTIDE SEQUENCE [LARGE SCALE GENOMIC DNA]</scope>
    <source>
        <strain evidence="5">MP104C</strain>
    </source>
</reference>
<proteinExistence type="predicted"/>
<dbReference type="eggNOG" id="COG2104">
    <property type="taxonomic scope" value="Bacteria"/>
</dbReference>
<sequence length="262" mass="29601">MKRAWLRFYAELNELLPAEKRWKTGFPVSFWVQPTVKDLVESQGVPHTEVALVLVNGEPADLSRPVGDGDRVSVYPVFRTIDVGPLSGPNAGFPFPPRFVLDTHLGRLAAYLRLAGFDTLYSNRFEDVELAEIAAREKRVVLTRDRGLLKRNRVTRGYLVRASDPASQLAEVLARFDLGGAMVPFSRCLPCNGVLERMPREEVLERVPPRVREDLDVFYRCPDCGRVYWDGTHCARMRDLLRKARHSAAGSRESPSVEGRLP</sequence>
<feature type="domain" description="Mut7-C RNAse" evidence="2">
    <location>
        <begin position="97"/>
        <end position="240"/>
    </location>
</feature>
<dbReference type="InterPro" id="IPR016155">
    <property type="entry name" value="Mopterin_synth/thiamin_S_b"/>
</dbReference>
<dbReference type="InterPro" id="IPR002782">
    <property type="entry name" value="Mut7-C_RNAse_dom"/>
</dbReference>
<dbReference type="Pfam" id="PF01927">
    <property type="entry name" value="Mut7-C"/>
    <property type="match status" value="1"/>
</dbReference>
<evidence type="ECO:0000313" key="5">
    <source>
        <dbReference type="Proteomes" id="UP000008544"/>
    </source>
</evidence>
<evidence type="ECO:0000313" key="4">
    <source>
        <dbReference type="EMBL" id="ACA58966.1"/>
    </source>
</evidence>
<accession>B1I215</accession>
<dbReference type="SUPFAM" id="SSF54285">
    <property type="entry name" value="MoaD/ThiS"/>
    <property type="match status" value="1"/>
</dbReference>
<evidence type="ECO:0008006" key="6">
    <source>
        <dbReference type="Google" id="ProtNLM"/>
    </source>
</evidence>
<name>B1I215_DESAP</name>
<protein>
    <recommendedName>
        <fullName evidence="6">Twitching motility protein PilT</fullName>
    </recommendedName>
</protein>
<dbReference type="STRING" id="477974.Daud_0418"/>
<dbReference type="eggNOG" id="COG1656">
    <property type="taxonomic scope" value="Bacteria"/>
</dbReference>
<dbReference type="PROSITE" id="PS50889">
    <property type="entry name" value="S4"/>
    <property type="match status" value="1"/>
</dbReference>
<dbReference type="InterPro" id="IPR027798">
    <property type="entry name" value="Ub_Mut7C"/>
</dbReference>
<dbReference type="PANTHER" id="PTHR39081">
    <property type="entry name" value="MUT7-C DOMAIN-CONTAINING PROTEIN"/>
    <property type="match status" value="1"/>
</dbReference>
<dbReference type="Proteomes" id="UP000008544">
    <property type="component" value="Chromosome"/>
</dbReference>
<keyword evidence="1" id="KW-0694">RNA-binding</keyword>